<dbReference type="PANTHER" id="PTHR33154:SF28">
    <property type="entry name" value="HTH-TYPE TRANSCRIPTIONAL REGULATOR YGAV-RELATED"/>
    <property type="match status" value="1"/>
</dbReference>
<organism evidence="5 6">
    <name type="scientific">Tahibacter aquaticus</name>
    <dbReference type="NCBI Taxonomy" id="520092"/>
    <lineage>
        <taxon>Bacteria</taxon>
        <taxon>Pseudomonadati</taxon>
        <taxon>Pseudomonadota</taxon>
        <taxon>Gammaproteobacteria</taxon>
        <taxon>Lysobacterales</taxon>
        <taxon>Rhodanobacteraceae</taxon>
        <taxon>Tahibacter</taxon>
    </lineage>
</organism>
<dbReference type="NCBIfam" id="NF033788">
    <property type="entry name" value="HTH_metalloreg"/>
    <property type="match status" value="1"/>
</dbReference>
<dbReference type="AlphaFoldDB" id="A0A4R6YL64"/>
<accession>A0A4R6YL64</accession>
<dbReference type="EMBL" id="SNZH01000024">
    <property type="protein sequence ID" value="TDR37743.1"/>
    <property type="molecule type" value="Genomic_DNA"/>
</dbReference>
<evidence type="ECO:0000256" key="2">
    <source>
        <dbReference type="ARBA" id="ARBA00023125"/>
    </source>
</evidence>
<dbReference type="InterPro" id="IPR011991">
    <property type="entry name" value="ArsR-like_HTH"/>
</dbReference>
<dbReference type="PANTHER" id="PTHR33154">
    <property type="entry name" value="TRANSCRIPTIONAL REGULATOR, ARSR FAMILY"/>
    <property type="match status" value="1"/>
</dbReference>
<feature type="domain" description="HTH arsR-type" evidence="4">
    <location>
        <begin position="14"/>
        <end position="109"/>
    </location>
</feature>
<reference evidence="5 6" key="1">
    <citation type="submission" date="2019-03" db="EMBL/GenBank/DDBJ databases">
        <title>Genomic Encyclopedia of Type Strains, Phase IV (KMG-IV): sequencing the most valuable type-strain genomes for metagenomic binning, comparative biology and taxonomic classification.</title>
        <authorList>
            <person name="Goeker M."/>
        </authorList>
    </citation>
    <scope>NUCLEOTIDE SEQUENCE [LARGE SCALE GENOMIC DNA]</scope>
    <source>
        <strain evidence="5 6">DSM 21667</strain>
    </source>
</reference>
<dbReference type="GO" id="GO:0003700">
    <property type="term" value="F:DNA-binding transcription factor activity"/>
    <property type="evidence" value="ECO:0007669"/>
    <property type="project" value="InterPro"/>
</dbReference>
<name>A0A4R6YL64_9GAMM</name>
<dbReference type="InterPro" id="IPR036388">
    <property type="entry name" value="WH-like_DNA-bd_sf"/>
</dbReference>
<evidence type="ECO:0000256" key="3">
    <source>
        <dbReference type="ARBA" id="ARBA00023163"/>
    </source>
</evidence>
<dbReference type="InterPro" id="IPR001845">
    <property type="entry name" value="HTH_ArsR_DNA-bd_dom"/>
</dbReference>
<comment type="caution">
    <text evidence="5">The sequence shown here is derived from an EMBL/GenBank/DDBJ whole genome shotgun (WGS) entry which is preliminary data.</text>
</comment>
<dbReference type="SMART" id="SM00418">
    <property type="entry name" value="HTH_ARSR"/>
    <property type="match status" value="1"/>
</dbReference>
<dbReference type="GO" id="GO:0003677">
    <property type="term" value="F:DNA binding"/>
    <property type="evidence" value="ECO:0007669"/>
    <property type="project" value="UniProtKB-KW"/>
</dbReference>
<dbReference type="InterPro" id="IPR036390">
    <property type="entry name" value="WH_DNA-bd_sf"/>
</dbReference>
<keyword evidence="2" id="KW-0238">DNA-binding</keyword>
<dbReference type="Gene3D" id="1.10.10.10">
    <property type="entry name" value="Winged helix-like DNA-binding domain superfamily/Winged helix DNA-binding domain"/>
    <property type="match status" value="1"/>
</dbReference>
<dbReference type="Pfam" id="PF01022">
    <property type="entry name" value="HTH_5"/>
    <property type="match status" value="1"/>
</dbReference>
<evidence type="ECO:0000259" key="4">
    <source>
        <dbReference type="PROSITE" id="PS50987"/>
    </source>
</evidence>
<dbReference type="PROSITE" id="PS50987">
    <property type="entry name" value="HTH_ARSR_2"/>
    <property type="match status" value="1"/>
</dbReference>
<evidence type="ECO:0000313" key="5">
    <source>
        <dbReference type="EMBL" id="TDR37743.1"/>
    </source>
</evidence>
<keyword evidence="6" id="KW-1185">Reference proteome</keyword>
<dbReference type="SUPFAM" id="SSF46785">
    <property type="entry name" value="Winged helix' DNA-binding domain"/>
    <property type="match status" value="1"/>
</dbReference>
<dbReference type="CDD" id="cd00090">
    <property type="entry name" value="HTH_ARSR"/>
    <property type="match status" value="1"/>
</dbReference>
<keyword evidence="1" id="KW-0805">Transcription regulation</keyword>
<gene>
    <name evidence="5" type="ORF">DFR29_12440</name>
</gene>
<evidence type="ECO:0000256" key="1">
    <source>
        <dbReference type="ARBA" id="ARBA00023015"/>
    </source>
</evidence>
<evidence type="ECO:0000313" key="6">
    <source>
        <dbReference type="Proteomes" id="UP000295293"/>
    </source>
</evidence>
<keyword evidence="3" id="KW-0804">Transcription</keyword>
<dbReference type="Proteomes" id="UP000295293">
    <property type="component" value="Unassembled WGS sequence"/>
</dbReference>
<proteinExistence type="predicted"/>
<sequence length="109" mass="11957">MTRRTARSRSTANQMAAHAAEAARLLKALANEKRLMILCLLAEGERTVGELNDLLDLSQSALSQHLAVLREDGLVGTRREAQSIVYSMAKGPAQRIIDVLHGVYCGERK</sequence>
<dbReference type="InterPro" id="IPR051081">
    <property type="entry name" value="HTH_MetalResp_TranReg"/>
</dbReference>
<dbReference type="PRINTS" id="PR00778">
    <property type="entry name" value="HTHARSR"/>
</dbReference>
<protein>
    <submittedName>
        <fullName evidence="5">ArsR family transcriptional regulator</fullName>
    </submittedName>
</protein>